<accession>A0A1N7S739</accession>
<dbReference type="STRING" id="1247936.BN2475_380112"/>
<sequence length="85" mass="9105">MARHDKARLGDGRLWLQHDARETGEAGCRASLAACDGGHAKRQATCRGVGQRARFLCVMPGRAAQTLDRGGDAQFNLAGTEAQRV</sequence>
<protein>
    <submittedName>
        <fullName evidence="1">Uncharacterized protein</fullName>
    </submittedName>
</protein>
<proteinExistence type="predicted"/>
<name>A0A1N7S739_9BURK</name>
<dbReference type="EMBL" id="CYGX02000038">
    <property type="protein sequence ID" value="SIT42833.1"/>
    <property type="molecule type" value="Genomic_DNA"/>
</dbReference>
<reference evidence="1 2" key="1">
    <citation type="submission" date="2016-12" db="EMBL/GenBank/DDBJ databases">
        <authorList>
            <person name="Song W.-J."/>
            <person name="Kurnit D.M."/>
        </authorList>
    </citation>
    <scope>NUCLEOTIDE SEQUENCE [LARGE SCALE GENOMIC DNA]</scope>
    <source>
        <strain evidence="1 2">STM7296</strain>
    </source>
</reference>
<evidence type="ECO:0000313" key="1">
    <source>
        <dbReference type="EMBL" id="SIT42833.1"/>
    </source>
</evidence>
<evidence type="ECO:0000313" key="2">
    <source>
        <dbReference type="Proteomes" id="UP000187012"/>
    </source>
</evidence>
<dbReference type="AlphaFoldDB" id="A0A1N7S739"/>
<keyword evidence="2" id="KW-1185">Reference proteome</keyword>
<organism evidence="1 2">
    <name type="scientific">Paraburkholderia ribeironis</name>
    <dbReference type="NCBI Taxonomy" id="1247936"/>
    <lineage>
        <taxon>Bacteria</taxon>
        <taxon>Pseudomonadati</taxon>
        <taxon>Pseudomonadota</taxon>
        <taxon>Betaproteobacteria</taxon>
        <taxon>Burkholderiales</taxon>
        <taxon>Burkholderiaceae</taxon>
        <taxon>Paraburkholderia</taxon>
    </lineage>
</organism>
<dbReference type="Proteomes" id="UP000187012">
    <property type="component" value="Unassembled WGS sequence"/>
</dbReference>
<gene>
    <name evidence="1" type="ORF">BN2475_380112</name>
</gene>